<sequence length="106" mass="11569">MSVFVPHPPPFGLDQGLTGARLHLGLDIGGQQSVDEPHIVVEACFIDVLVGPHEDEGRDCGDAATSQGMPGTTRGWKRQGRSLLWRLQRNSGPTYISILDIWPLEP</sequence>
<evidence type="ECO:0000313" key="3">
    <source>
        <dbReference type="Proteomes" id="UP000645828"/>
    </source>
</evidence>
<evidence type="ECO:0000256" key="1">
    <source>
        <dbReference type="SAM" id="MobiDB-lite"/>
    </source>
</evidence>
<organism evidence="2 3">
    <name type="scientific">Nyctereutes procyonoides</name>
    <name type="common">Raccoon dog</name>
    <name type="synonym">Canis procyonoides</name>
    <dbReference type="NCBI Taxonomy" id="34880"/>
    <lineage>
        <taxon>Eukaryota</taxon>
        <taxon>Metazoa</taxon>
        <taxon>Chordata</taxon>
        <taxon>Craniata</taxon>
        <taxon>Vertebrata</taxon>
        <taxon>Euteleostomi</taxon>
        <taxon>Mammalia</taxon>
        <taxon>Eutheria</taxon>
        <taxon>Laurasiatheria</taxon>
        <taxon>Carnivora</taxon>
        <taxon>Caniformia</taxon>
        <taxon>Canidae</taxon>
        <taxon>Nyctereutes</taxon>
    </lineage>
</organism>
<proteinExistence type="predicted"/>
<accession>A0A811Y0G2</accession>
<protein>
    <submittedName>
        <fullName evidence="2">(raccoon dog) hypothetical protein</fullName>
    </submittedName>
</protein>
<reference evidence="2" key="1">
    <citation type="submission" date="2020-12" db="EMBL/GenBank/DDBJ databases">
        <authorList>
            <consortium name="Molecular Ecology Group"/>
        </authorList>
    </citation>
    <scope>NUCLEOTIDE SEQUENCE</scope>
    <source>
        <strain evidence="2">TBG_1078</strain>
    </source>
</reference>
<dbReference type="AlphaFoldDB" id="A0A811Y0G2"/>
<feature type="region of interest" description="Disordered" evidence="1">
    <location>
        <begin position="56"/>
        <end position="75"/>
    </location>
</feature>
<comment type="caution">
    <text evidence="2">The sequence shown here is derived from an EMBL/GenBank/DDBJ whole genome shotgun (WGS) entry which is preliminary data.</text>
</comment>
<dbReference type="EMBL" id="CAJHUB010000659">
    <property type="protein sequence ID" value="CAD7670545.1"/>
    <property type="molecule type" value="Genomic_DNA"/>
</dbReference>
<dbReference type="Proteomes" id="UP000645828">
    <property type="component" value="Unassembled WGS sequence"/>
</dbReference>
<keyword evidence="3" id="KW-1185">Reference proteome</keyword>
<evidence type="ECO:0000313" key="2">
    <source>
        <dbReference type="EMBL" id="CAD7670545.1"/>
    </source>
</evidence>
<name>A0A811Y0G2_NYCPR</name>
<gene>
    <name evidence="2" type="ORF">NYPRO_LOCUS3340</name>
</gene>